<dbReference type="CDD" id="cd04301">
    <property type="entry name" value="NAT_SF"/>
    <property type="match status" value="1"/>
</dbReference>
<feature type="domain" description="N-acetyltransferase" evidence="1">
    <location>
        <begin position="142"/>
        <end position="278"/>
    </location>
</feature>
<protein>
    <submittedName>
        <fullName evidence="2">GNAT family N-acetyltransferase</fullName>
    </submittedName>
</protein>
<evidence type="ECO:0000313" key="2">
    <source>
        <dbReference type="EMBL" id="MXY92440.1"/>
    </source>
</evidence>
<sequence>MQAPHVSKTHPQMLSHPAHDDLVREVRSWYICDYPALGKVVARRRFGYYSRIQQTAYRDIHILEPFDPAEAPAFIADVHTFYGHRRVHIFTHGQAVDTRLSHALEQAGCTRGADNLYLAHVNTGVPPEAESGPGRIEPVTPGNLRDYSVTKLKGFAGKEEEPDPGAVEADMAIRRVELNAGGTFLIARVGDEAVAIIGWYEGPDRYIFNLATRAPFRNQGIARQLLSRVLADTYALGKRSLLINTDPADTPVQFYRRLGFVDEIYWKGKWLWEGSSCQ</sequence>
<evidence type="ECO:0000259" key="1">
    <source>
        <dbReference type="PROSITE" id="PS51186"/>
    </source>
</evidence>
<dbReference type="InterPro" id="IPR000182">
    <property type="entry name" value="GNAT_dom"/>
</dbReference>
<gene>
    <name evidence="2" type="ORF">F4Y42_03220</name>
</gene>
<dbReference type="SUPFAM" id="SSF55729">
    <property type="entry name" value="Acyl-CoA N-acyltransferases (Nat)"/>
    <property type="match status" value="1"/>
</dbReference>
<dbReference type="EMBL" id="VXRG01000033">
    <property type="protein sequence ID" value="MXY92440.1"/>
    <property type="molecule type" value="Genomic_DNA"/>
</dbReference>
<dbReference type="GO" id="GO:0016747">
    <property type="term" value="F:acyltransferase activity, transferring groups other than amino-acyl groups"/>
    <property type="evidence" value="ECO:0007669"/>
    <property type="project" value="InterPro"/>
</dbReference>
<proteinExistence type="predicted"/>
<organism evidence="2">
    <name type="scientific">Caldilineaceae bacterium SB0664_bin_27</name>
    <dbReference type="NCBI Taxonomy" id="2605260"/>
    <lineage>
        <taxon>Bacteria</taxon>
        <taxon>Bacillati</taxon>
        <taxon>Chloroflexota</taxon>
        <taxon>Caldilineae</taxon>
        <taxon>Caldilineales</taxon>
        <taxon>Caldilineaceae</taxon>
    </lineage>
</organism>
<name>A0A6B0YNC6_9CHLR</name>
<dbReference type="Gene3D" id="3.40.630.30">
    <property type="match status" value="1"/>
</dbReference>
<keyword evidence="2" id="KW-0808">Transferase</keyword>
<dbReference type="InterPro" id="IPR016181">
    <property type="entry name" value="Acyl_CoA_acyltransferase"/>
</dbReference>
<accession>A0A6B0YNC6</accession>
<reference evidence="2" key="1">
    <citation type="submission" date="2019-09" db="EMBL/GenBank/DDBJ databases">
        <title>Characterisation of the sponge microbiome using genome-centric metagenomics.</title>
        <authorList>
            <person name="Engelberts J.P."/>
            <person name="Robbins S.J."/>
            <person name="De Goeij J.M."/>
            <person name="Aranda M."/>
            <person name="Bell S.C."/>
            <person name="Webster N.S."/>
        </authorList>
    </citation>
    <scope>NUCLEOTIDE SEQUENCE</scope>
    <source>
        <strain evidence="2">SB0664_bin_27</strain>
    </source>
</reference>
<comment type="caution">
    <text evidence="2">The sequence shown here is derived from an EMBL/GenBank/DDBJ whole genome shotgun (WGS) entry which is preliminary data.</text>
</comment>
<dbReference type="AlphaFoldDB" id="A0A6B0YNC6"/>
<dbReference type="Pfam" id="PF13508">
    <property type="entry name" value="Acetyltransf_7"/>
    <property type="match status" value="1"/>
</dbReference>
<dbReference type="PROSITE" id="PS51186">
    <property type="entry name" value="GNAT"/>
    <property type="match status" value="1"/>
</dbReference>